<sequence length="474" mass="52460">MAEAVQLKRQITLLQGVAIIVGIIIGSGIFVSPVGILHHTRSVGLSLIMWAICGLYNTLCALCYAELGASMPESGGEYVYIKRAFGDFPAFLCLWIDFTLICPVGIAALSLIASLYILKPIFPDCEVPFIAERFLAIVIVWFLIAINMRNVKWATRVQVVITSSKVIALLIVIIIGMIAFMQGETEHFEDAFAGSELTAGSIALSFYSGFWAYSGWSYLNFLTEELVNPNRNLPLAIFISMVTVIVVYLVTNVAYLAILSPSQMLQSTAVAVTFAEQTMGSAWQWLMPVLIAISVCGTANGIALSMSRLFFIGAKNNHMPMFMGMIQSKFNTPASSLFVIMLLVLCYQTSEDIWFLIEMEGFGFATILTMVFAGQVYLRYKEPNLQRPIKVPIALPAILCVVSLFVVALTFYQKVSESLLALAIVCGGSVLYLIGNRWQNKPKSLQSKITWINVFFQKFLLVVPPLSEKDIDWD</sequence>
<feature type="transmembrane region" description="Helical" evidence="8">
    <location>
        <begin position="418"/>
        <end position="435"/>
    </location>
</feature>
<evidence type="ECO:0000256" key="8">
    <source>
        <dbReference type="SAM" id="Phobius"/>
    </source>
</evidence>
<comment type="similarity">
    <text evidence="2">Belongs to the amino acid-polyamine-organocation (APC) superfamily. L-type amino acid transporter (LAT) (TC 2.A.3.8) family.</text>
</comment>
<evidence type="ECO:0000256" key="5">
    <source>
        <dbReference type="ARBA" id="ARBA00022692"/>
    </source>
</evidence>
<feature type="transmembrane region" description="Helical" evidence="8">
    <location>
        <begin position="285"/>
        <end position="311"/>
    </location>
</feature>
<dbReference type="FunFam" id="1.20.1740.10:FF:000003">
    <property type="entry name" value="Y+L amino acid transporter 1 isoform X1"/>
    <property type="match status" value="1"/>
</dbReference>
<evidence type="ECO:0000256" key="4">
    <source>
        <dbReference type="ARBA" id="ARBA00022475"/>
    </source>
</evidence>
<evidence type="ECO:0000256" key="6">
    <source>
        <dbReference type="ARBA" id="ARBA00022989"/>
    </source>
</evidence>
<comment type="caution">
    <text evidence="9">The sequence shown here is derived from an EMBL/GenBank/DDBJ whole genome shotgun (WGS) entry which is preliminary data.</text>
</comment>
<dbReference type="InterPro" id="IPR002293">
    <property type="entry name" value="AA/rel_permease1"/>
</dbReference>
<protein>
    <recommendedName>
        <fullName evidence="11">Amino acid permease/ SLC12A domain-containing protein</fullName>
    </recommendedName>
</protein>
<feature type="transmembrane region" description="Helical" evidence="8">
    <location>
        <begin position="47"/>
        <end position="67"/>
    </location>
</feature>
<reference evidence="9 10" key="1">
    <citation type="submission" date="2019-01" db="EMBL/GenBank/DDBJ databases">
        <title>A draft genome assembly of the solar-powered sea slug Elysia chlorotica.</title>
        <authorList>
            <person name="Cai H."/>
            <person name="Li Q."/>
            <person name="Fang X."/>
            <person name="Li J."/>
            <person name="Curtis N.E."/>
            <person name="Altenburger A."/>
            <person name="Shibata T."/>
            <person name="Feng M."/>
            <person name="Maeda T."/>
            <person name="Schwartz J.A."/>
            <person name="Shigenobu S."/>
            <person name="Lundholm N."/>
            <person name="Nishiyama T."/>
            <person name="Yang H."/>
            <person name="Hasebe M."/>
            <person name="Li S."/>
            <person name="Pierce S.K."/>
            <person name="Wang J."/>
        </authorList>
    </citation>
    <scope>NUCLEOTIDE SEQUENCE [LARGE SCALE GENOMIC DNA]</scope>
    <source>
        <strain evidence="9">EC2010</strain>
        <tissue evidence="9">Whole organism of an adult</tissue>
    </source>
</reference>
<evidence type="ECO:0000313" key="10">
    <source>
        <dbReference type="Proteomes" id="UP000271974"/>
    </source>
</evidence>
<name>A0A3S0ZPK6_ELYCH</name>
<comment type="subcellular location">
    <subcellularLocation>
        <location evidence="1">Cell membrane</location>
        <topology evidence="1">Multi-pass membrane protein</topology>
    </subcellularLocation>
</comment>
<evidence type="ECO:0000256" key="2">
    <source>
        <dbReference type="ARBA" id="ARBA00007040"/>
    </source>
</evidence>
<evidence type="ECO:0000256" key="3">
    <source>
        <dbReference type="ARBA" id="ARBA00022448"/>
    </source>
</evidence>
<dbReference type="GO" id="GO:0005886">
    <property type="term" value="C:plasma membrane"/>
    <property type="evidence" value="ECO:0007669"/>
    <property type="project" value="UniProtKB-SubCell"/>
</dbReference>
<feature type="transmembrane region" description="Helical" evidence="8">
    <location>
        <begin position="233"/>
        <end position="258"/>
    </location>
</feature>
<dbReference type="STRING" id="188477.A0A3S0ZPK6"/>
<evidence type="ECO:0008006" key="11">
    <source>
        <dbReference type="Google" id="ProtNLM"/>
    </source>
</evidence>
<dbReference type="Gene3D" id="1.20.1740.10">
    <property type="entry name" value="Amino acid/polyamine transporter I"/>
    <property type="match status" value="1"/>
</dbReference>
<feature type="transmembrane region" description="Helical" evidence="8">
    <location>
        <begin position="12"/>
        <end position="35"/>
    </location>
</feature>
<dbReference type="OrthoDB" id="3257095at2759"/>
<feature type="transmembrane region" description="Helical" evidence="8">
    <location>
        <begin position="201"/>
        <end position="221"/>
    </location>
</feature>
<dbReference type="GO" id="GO:0015179">
    <property type="term" value="F:L-amino acid transmembrane transporter activity"/>
    <property type="evidence" value="ECO:0007669"/>
    <property type="project" value="TreeGrafter"/>
</dbReference>
<keyword evidence="5 8" id="KW-0812">Transmembrane</keyword>
<organism evidence="9 10">
    <name type="scientific">Elysia chlorotica</name>
    <name type="common">Eastern emerald elysia</name>
    <name type="synonym">Sea slug</name>
    <dbReference type="NCBI Taxonomy" id="188477"/>
    <lineage>
        <taxon>Eukaryota</taxon>
        <taxon>Metazoa</taxon>
        <taxon>Spiralia</taxon>
        <taxon>Lophotrochozoa</taxon>
        <taxon>Mollusca</taxon>
        <taxon>Gastropoda</taxon>
        <taxon>Heterobranchia</taxon>
        <taxon>Euthyneura</taxon>
        <taxon>Panpulmonata</taxon>
        <taxon>Sacoglossa</taxon>
        <taxon>Placobranchoidea</taxon>
        <taxon>Plakobranchidae</taxon>
        <taxon>Elysia</taxon>
    </lineage>
</organism>
<evidence type="ECO:0000256" key="7">
    <source>
        <dbReference type="ARBA" id="ARBA00023136"/>
    </source>
</evidence>
<keyword evidence="4" id="KW-1003">Cell membrane</keyword>
<dbReference type="Proteomes" id="UP000271974">
    <property type="component" value="Unassembled WGS sequence"/>
</dbReference>
<keyword evidence="10" id="KW-1185">Reference proteome</keyword>
<dbReference type="PANTHER" id="PTHR11785:SF528">
    <property type="entry name" value="AMINO ACID TRANSPORTER PROTEIN JHI-21"/>
    <property type="match status" value="1"/>
</dbReference>
<feature type="transmembrane region" description="Helical" evidence="8">
    <location>
        <begin position="159"/>
        <end position="181"/>
    </location>
</feature>
<gene>
    <name evidence="9" type="ORF">EGW08_008366</name>
</gene>
<dbReference type="EMBL" id="RQTK01000226">
    <property type="protein sequence ID" value="RUS83885.1"/>
    <property type="molecule type" value="Genomic_DNA"/>
</dbReference>
<dbReference type="AlphaFoldDB" id="A0A3S0ZPK6"/>
<evidence type="ECO:0000256" key="1">
    <source>
        <dbReference type="ARBA" id="ARBA00004651"/>
    </source>
</evidence>
<dbReference type="InterPro" id="IPR050598">
    <property type="entry name" value="AminoAcid_Transporter"/>
</dbReference>
<dbReference type="Pfam" id="PF13520">
    <property type="entry name" value="AA_permease_2"/>
    <property type="match status" value="1"/>
</dbReference>
<keyword evidence="7 8" id="KW-0472">Membrane</keyword>
<proteinExistence type="inferred from homology"/>
<keyword evidence="6 8" id="KW-1133">Transmembrane helix</keyword>
<dbReference type="PIRSF" id="PIRSF006060">
    <property type="entry name" value="AA_transporter"/>
    <property type="match status" value="1"/>
</dbReference>
<feature type="transmembrane region" description="Helical" evidence="8">
    <location>
        <begin position="88"/>
        <end position="118"/>
    </location>
</feature>
<feature type="transmembrane region" description="Helical" evidence="8">
    <location>
        <begin position="362"/>
        <end position="380"/>
    </location>
</feature>
<evidence type="ECO:0000313" key="9">
    <source>
        <dbReference type="EMBL" id="RUS83885.1"/>
    </source>
</evidence>
<keyword evidence="3" id="KW-0813">Transport</keyword>
<feature type="transmembrane region" description="Helical" evidence="8">
    <location>
        <begin position="332"/>
        <end position="350"/>
    </location>
</feature>
<accession>A0A3S0ZPK6</accession>
<dbReference type="PANTHER" id="PTHR11785">
    <property type="entry name" value="AMINO ACID TRANSPORTER"/>
    <property type="match status" value="1"/>
</dbReference>
<feature type="transmembrane region" description="Helical" evidence="8">
    <location>
        <begin position="392"/>
        <end position="412"/>
    </location>
</feature>
<feature type="transmembrane region" description="Helical" evidence="8">
    <location>
        <begin position="130"/>
        <end position="147"/>
    </location>
</feature>